<accession>A0A3B0YUA3</accession>
<reference evidence="2" key="1">
    <citation type="submission" date="2018-06" db="EMBL/GenBank/DDBJ databases">
        <authorList>
            <person name="Zhirakovskaya E."/>
        </authorList>
    </citation>
    <scope>NUCLEOTIDE SEQUENCE</scope>
</reference>
<dbReference type="Gene3D" id="3.40.50.150">
    <property type="entry name" value="Vaccinia Virus protein VP39"/>
    <property type="match status" value="1"/>
</dbReference>
<proteinExistence type="predicted"/>
<dbReference type="InterPro" id="IPR013216">
    <property type="entry name" value="Methyltransf_11"/>
</dbReference>
<evidence type="ECO:0000313" key="2">
    <source>
        <dbReference type="EMBL" id="VAW84515.1"/>
    </source>
</evidence>
<dbReference type="EMBL" id="UOFP01000050">
    <property type="protein sequence ID" value="VAW84515.1"/>
    <property type="molecule type" value="Genomic_DNA"/>
</dbReference>
<feature type="domain" description="Methyltransferase type 11" evidence="1">
    <location>
        <begin position="149"/>
        <end position="244"/>
    </location>
</feature>
<protein>
    <recommendedName>
        <fullName evidence="1">Methyltransferase type 11 domain-containing protein</fullName>
    </recommendedName>
</protein>
<gene>
    <name evidence="2" type="ORF">MNBD_GAMMA18-797</name>
</gene>
<dbReference type="CDD" id="cd02440">
    <property type="entry name" value="AdoMet_MTases"/>
    <property type="match status" value="1"/>
</dbReference>
<evidence type="ECO:0000259" key="1">
    <source>
        <dbReference type="Pfam" id="PF08241"/>
    </source>
</evidence>
<dbReference type="GO" id="GO:0008757">
    <property type="term" value="F:S-adenosylmethionine-dependent methyltransferase activity"/>
    <property type="evidence" value="ECO:0007669"/>
    <property type="project" value="InterPro"/>
</dbReference>
<dbReference type="InterPro" id="IPR029063">
    <property type="entry name" value="SAM-dependent_MTases_sf"/>
</dbReference>
<organism evidence="2">
    <name type="scientific">hydrothermal vent metagenome</name>
    <dbReference type="NCBI Taxonomy" id="652676"/>
    <lineage>
        <taxon>unclassified sequences</taxon>
        <taxon>metagenomes</taxon>
        <taxon>ecological metagenomes</taxon>
    </lineage>
</organism>
<dbReference type="AlphaFoldDB" id="A0A3B0YUA3"/>
<dbReference type="PANTHER" id="PTHR43591">
    <property type="entry name" value="METHYLTRANSFERASE"/>
    <property type="match status" value="1"/>
</dbReference>
<name>A0A3B0YUA3_9ZZZZ</name>
<dbReference type="Pfam" id="PF08241">
    <property type="entry name" value="Methyltransf_11"/>
    <property type="match status" value="1"/>
</dbReference>
<sequence length="367" mass="41401">MINKIYTDMAPCLLAGPISEVGRELLQELKSLGTSPMATVLRTWAVIYLYNDMESVLAGDEDPVPKMVSSCSKIVNLSRNMKVLIESLDHISFLDNENKQQDNIDYDHFGNLFSNNVVQSFWEQPYKQLSQRLLLNDVSLDIFKDATIIDIGCGSGRNAFVLKELGAKKVIGVDISKTGIALAKARQKELSISEGLEFFEASAMDLPFDDNSFDLAFSMGVFHHTPSWQQCFSEMYRVIKPQGTGLLMYLNEKPGGLFYDVIELLRCIVHSDNQIVIQKSFEILGINPTTIIKHLDPLLCDVNTRLTIRDIESQLDLMGASNVRRFTRGTGADRVEKVYHGKPFAKEKFGIGEQRYIFTKNKLLPNR</sequence>
<dbReference type="SUPFAM" id="SSF53335">
    <property type="entry name" value="S-adenosyl-L-methionine-dependent methyltransferases"/>
    <property type="match status" value="1"/>
</dbReference>